<reference evidence="5 6" key="1">
    <citation type="submission" date="2018-04" db="EMBL/GenBank/DDBJ databases">
        <title>The genome of golden apple snail Pomacea canaliculata provides insight into stress tolerance and invasive adaptation.</title>
        <authorList>
            <person name="Liu C."/>
            <person name="Liu B."/>
            <person name="Ren Y."/>
            <person name="Zhang Y."/>
            <person name="Wang H."/>
            <person name="Li S."/>
            <person name="Jiang F."/>
            <person name="Yin L."/>
            <person name="Zhang G."/>
            <person name="Qian W."/>
            <person name="Fan W."/>
        </authorList>
    </citation>
    <scope>NUCLEOTIDE SEQUENCE [LARGE SCALE GENOMIC DNA]</scope>
    <source>
        <strain evidence="5">SZHN2017</strain>
        <tissue evidence="5">Muscle</tissue>
    </source>
</reference>
<evidence type="ECO:0000313" key="6">
    <source>
        <dbReference type="Proteomes" id="UP000245119"/>
    </source>
</evidence>
<dbReference type="InterPro" id="IPR036020">
    <property type="entry name" value="WW_dom_sf"/>
</dbReference>
<dbReference type="InterPro" id="IPR051105">
    <property type="entry name" value="WWC/KIBRA_Hippo_Reg"/>
</dbReference>
<evidence type="ECO:0000313" key="5">
    <source>
        <dbReference type="EMBL" id="PVD34255.1"/>
    </source>
</evidence>
<dbReference type="OrthoDB" id="2020426at2759"/>
<dbReference type="EMBL" id="PZQS01000003">
    <property type="protein sequence ID" value="PVD34255.1"/>
    <property type="molecule type" value="Genomic_DNA"/>
</dbReference>
<dbReference type="SMART" id="SM00456">
    <property type="entry name" value="WW"/>
    <property type="match status" value="2"/>
</dbReference>
<dbReference type="PANTHER" id="PTHR14791:SF29">
    <property type="entry name" value="PROTEIN KIBRA"/>
    <property type="match status" value="1"/>
</dbReference>
<dbReference type="GO" id="GO:0006355">
    <property type="term" value="P:regulation of DNA-templated transcription"/>
    <property type="evidence" value="ECO:0007669"/>
    <property type="project" value="TreeGrafter"/>
</dbReference>
<proteinExistence type="predicted"/>
<feature type="domain" description="WW" evidence="4">
    <location>
        <begin position="56"/>
        <end position="89"/>
    </location>
</feature>
<dbReference type="Proteomes" id="UP000245119">
    <property type="component" value="Linkage Group LG3"/>
</dbReference>
<dbReference type="GO" id="GO:0035330">
    <property type="term" value="P:regulation of hippo signaling"/>
    <property type="evidence" value="ECO:0007669"/>
    <property type="project" value="TreeGrafter"/>
</dbReference>
<sequence>MPKGRNGELPLPNGWEEAIDYDGKRFFIDHNNCRTTWIDPRDRYTKPETFADCVGDELPLGWEEVNDPKLGTYYIDHINQVNQLEDPRLQWRQEQELMLKEYLVTAQDDLKAKQEIYSIKEQRLNLAQDEFQHLKDTLSGWKSSRTSLNSNSSLGSTKYDPDLLKADINLAKNRVARLKRELEQIKSEMCYKEQGVKTLCNVGQKLSTTGGYSMGQAQAIISEIRQLQQYLTSGQKERTELVQSLARLKEDFLFNKNGGSSPDVSTLSSGT</sequence>
<dbReference type="SUPFAM" id="SSF51045">
    <property type="entry name" value="WW domain"/>
    <property type="match status" value="2"/>
</dbReference>
<accession>A0A2T7PLE8</accession>
<dbReference type="PANTHER" id="PTHR14791">
    <property type="entry name" value="BOMB/KIRA PROTEINS"/>
    <property type="match status" value="1"/>
</dbReference>
<dbReference type="Gene3D" id="2.20.70.10">
    <property type="match status" value="2"/>
</dbReference>
<dbReference type="GO" id="GO:0005737">
    <property type="term" value="C:cytoplasm"/>
    <property type="evidence" value="ECO:0007669"/>
    <property type="project" value="UniProtKB-SubCell"/>
</dbReference>
<evidence type="ECO:0000256" key="3">
    <source>
        <dbReference type="ARBA" id="ARBA00022553"/>
    </source>
</evidence>
<protein>
    <recommendedName>
        <fullName evidence="4">WW domain-containing protein</fullName>
    </recommendedName>
</protein>
<dbReference type="GO" id="GO:0046621">
    <property type="term" value="P:negative regulation of organ growth"/>
    <property type="evidence" value="ECO:0007669"/>
    <property type="project" value="TreeGrafter"/>
</dbReference>
<feature type="domain" description="WW" evidence="4">
    <location>
        <begin position="9"/>
        <end position="42"/>
    </location>
</feature>
<gene>
    <name evidence="5" type="ORF">C0Q70_05523</name>
</gene>
<dbReference type="STRING" id="400727.A0A2T7PLE8"/>
<dbReference type="PROSITE" id="PS50020">
    <property type="entry name" value="WW_DOMAIN_2"/>
    <property type="match status" value="2"/>
</dbReference>
<dbReference type="Pfam" id="PF00397">
    <property type="entry name" value="WW"/>
    <property type="match status" value="1"/>
</dbReference>
<comment type="subcellular location">
    <subcellularLocation>
        <location evidence="1">Cytoplasm</location>
    </subcellularLocation>
</comment>
<keyword evidence="2" id="KW-0963">Cytoplasm</keyword>
<dbReference type="CDD" id="cd00201">
    <property type="entry name" value="WW"/>
    <property type="match status" value="2"/>
</dbReference>
<keyword evidence="6" id="KW-1185">Reference proteome</keyword>
<dbReference type="GO" id="GO:0016477">
    <property type="term" value="P:cell migration"/>
    <property type="evidence" value="ECO:0007669"/>
    <property type="project" value="TreeGrafter"/>
</dbReference>
<comment type="caution">
    <text evidence="5">The sequence shown here is derived from an EMBL/GenBank/DDBJ whole genome shotgun (WGS) entry which is preliminary data.</text>
</comment>
<dbReference type="PROSITE" id="PS01159">
    <property type="entry name" value="WW_DOMAIN_1"/>
    <property type="match status" value="1"/>
</dbReference>
<organism evidence="5 6">
    <name type="scientific">Pomacea canaliculata</name>
    <name type="common">Golden apple snail</name>
    <dbReference type="NCBI Taxonomy" id="400727"/>
    <lineage>
        <taxon>Eukaryota</taxon>
        <taxon>Metazoa</taxon>
        <taxon>Spiralia</taxon>
        <taxon>Lophotrochozoa</taxon>
        <taxon>Mollusca</taxon>
        <taxon>Gastropoda</taxon>
        <taxon>Caenogastropoda</taxon>
        <taxon>Architaenioglossa</taxon>
        <taxon>Ampullarioidea</taxon>
        <taxon>Ampullariidae</taxon>
        <taxon>Pomacea</taxon>
    </lineage>
</organism>
<evidence type="ECO:0000256" key="1">
    <source>
        <dbReference type="ARBA" id="ARBA00004496"/>
    </source>
</evidence>
<dbReference type="AlphaFoldDB" id="A0A2T7PLE8"/>
<evidence type="ECO:0000256" key="2">
    <source>
        <dbReference type="ARBA" id="ARBA00022490"/>
    </source>
</evidence>
<dbReference type="InterPro" id="IPR001202">
    <property type="entry name" value="WW_dom"/>
</dbReference>
<keyword evidence="3" id="KW-0597">Phosphoprotein</keyword>
<name>A0A2T7PLE8_POMCA</name>
<dbReference type="GO" id="GO:0019900">
    <property type="term" value="F:kinase binding"/>
    <property type="evidence" value="ECO:0007669"/>
    <property type="project" value="TreeGrafter"/>
</dbReference>
<evidence type="ECO:0000259" key="4">
    <source>
        <dbReference type="PROSITE" id="PS50020"/>
    </source>
</evidence>
<dbReference type="GO" id="GO:0060090">
    <property type="term" value="F:molecular adaptor activity"/>
    <property type="evidence" value="ECO:0007669"/>
    <property type="project" value="TreeGrafter"/>
</dbReference>